<accession>A0A2A2DGW7</accession>
<evidence type="ECO:0000313" key="3">
    <source>
        <dbReference type="Proteomes" id="UP000218944"/>
    </source>
</evidence>
<keyword evidence="3" id="KW-1185">Reference proteome</keyword>
<dbReference type="RefSeq" id="WP_095578627.1">
    <property type="nucleotide sequence ID" value="NZ_JAJQQQ010000006.1"/>
</dbReference>
<keyword evidence="2" id="KW-0808">Transferase</keyword>
<dbReference type="Pfam" id="PF13508">
    <property type="entry name" value="Acetyltransf_7"/>
    <property type="match status" value="1"/>
</dbReference>
<dbReference type="AlphaFoldDB" id="A0A2A2DGW7"/>
<dbReference type="PROSITE" id="PS51186">
    <property type="entry name" value="GNAT"/>
    <property type="match status" value="1"/>
</dbReference>
<comment type="caution">
    <text evidence="2">The sequence shown here is derived from an EMBL/GenBank/DDBJ whole genome shotgun (WGS) entry which is preliminary data.</text>
</comment>
<name>A0A2A2DGW7_9ACTN</name>
<evidence type="ECO:0000313" key="2">
    <source>
        <dbReference type="EMBL" id="PAU50649.1"/>
    </source>
</evidence>
<protein>
    <submittedName>
        <fullName evidence="2">GNAT family N-acetyltransferase</fullName>
    </submittedName>
</protein>
<proteinExistence type="predicted"/>
<dbReference type="Proteomes" id="UP000218944">
    <property type="component" value="Unassembled WGS sequence"/>
</dbReference>
<dbReference type="EMBL" id="NSJV01000034">
    <property type="protein sequence ID" value="PAU50649.1"/>
    <property type="molecule type" value="Genomic_DNA"/>
</dbReference>
<reference evidence="2 3" key="1">
    <citation type="submission" date="2017-08" db="EMBL/GenBank/DDBJ databases">
        <title>Genome sequence of Streptomyces albireticuli NRRL B-1670.</title>
        <authorList>
            <person name="Graham D.E."/>
            <person name="Mahan K.M."/>
            <person name="Klingeman D.M."/>
            <person name="Hettich R.L."/>
            <person name="Parry R.J."/>
            <person name="Spain J.C."/>
        </authorList>
    </citation>
    <scope>NUCLEOTIDE SEQUENCE [LARGE SCALE GENOMIC DNA]</scope>
    <source>
        <strain evidence="2 3">NRRL B-1670</strain>
    </source>
</reference>
<gene>
    <name evidence="2" type="ORF">CK936_01525</name>
</gene>
<evidence type="ECO:0000259" key="1">
    <source>
        <dbReference type="PROSITE" id="PS51186"/>
    </source>
</evidence>
<sequence length="172" mass="17489">MRPPRTALVPATEVFALRHAVLRPGRPAASAAFAEDAAPGTFHVAAYDADDTEGKAIRACVTFLPEPLPGTGEDAYRFRGMASDPAVRGLGYGTAVLRAGLAEAAARGAGLVWCNGRTSARGFYEHHGFTARGEEFTVEGIGPHLVFTIKLSGGGPGDGSGGGAAGGVGARP</sequence>
<dbReference type="CDD" id="cd04301">
    <property type="entry name" value="NAT_SF"/>
    <property type="match status" value="1"/>
</dbReference>
<dbReference type="InterPro" id="IPR000182">
    <property type="entry name" value="GNAT_dom"/>
</dbReference>
<feature type="domain" description="N-acetyltransferase" evidence="1">
    <location>
        <begin position="1"/>
        <end position="152"/>
    </location>
</feature>
<dbReference type="InterPro" id="IPR016181">
    <property type="entry name" value="Acyl_CoA_acyltransferase"/>
</dbReference>
<dbReference type="Gene3D" id="3.40.630.30">
    <property type="match status" value="1"/>
</dbReference>
<dbReference type="GO" id="GO:0016747">
    <property type="term" value="F:acyltransferase activity, transferring groups other than amino-acyl groups"/>
    <property type="evidence" value="ECO:0007669"/>
    <property type="project" value="InterPro"/>
</dbReference>
<dbReference type="SUPFAM" id="SSF55729">
    <property type="entry name" value="Acyl-CoA N-acyltransferases (Nat)"/>
    <property type="match status" value="1"/>
</dbReference>
<organism evidence="2 3">
    <name type="scientific">Streptomyces albireticuli</name>
    <dbReference type="NCBI Taxonomy" id="1940"/>
    <lineage>
        <taxon>Bacteria</taxon>
        <taxon>Bacillati</taxon>
        <taxon>Actinomycetota</taxon>
        <taxon>Actinomycetes</taxon>
        <taxon>Kitasatosporales</taxon>
        <taxon>Streptomycetaceae</taxon>
        <taxon>Streptomyces</taxon>
    </lineage>
</organism>